<name>A0AC59ZI81_RANTA</name>
<sequence length="305" mass="32537">MLAPGPRTRRRALSSDPGESARGGRAASTRPGPPPRRPADTVVAEASLPVAFPARAVPARLLDPRAPPYPGPAPGAGGPLPPRRPGSIQTVLPSPAPRSPRDPRSLPGVAGAVAFPAPPPPLHAGPGAEWASRFSSRNKEAAAAPSEDPPFLLTLRLWDAYILEGGHLLMAMAYTVLKVHRRNRPLTTGGAPQGSGLSLPRGSPDDLTAPLPLEHLLKLPLEGLQEFLQDTLARALEDEACPCSCRPPWLSYPGWSKTCPCPEPRGWRPSGLFSKLGWLCHAWPHGPTLCRPNILEEKLTLFTYS</sequence>
<organism evidence="1 2">
    <name type="scientific">Rangifer tarandus platyrhynchus</name>
    <name type="common">Svalbard reindeer</name>
    <dbReference type="NCBI Taxonomy" id="3082113"/>
    <lineage>
        <taxon>Eukaryota</taxon>
        <taxon>Metazoa</taxon>
        <taxon>Chordata</taxon>
        <taxon>Craniata</taxon>
        <taxon>Vertebrata</taxon>
        <taxon>Euteleostomi</taxon>
        <taxon>Mammalia</taxon>
        <taxon>Eutheria</taxon>
        <taxon>Laurasiatheria</taxon>
        <taxon>Artiodactyla</taxon>
        <taxon>Ruminantia</taxon>
        <taxon>Pecora</taxon>
        <taxon>Cervidae</taxon>
        <taxon>Odocoileinae</taxon>
        <taxon>Rangifer</taxon>
    </lineage>
</organism>
<dbReference type="Proteomes" id="UP001162501">
    <property type="component" value="Chromosome 3"/>
</dbReference>
<protein>
    <submittedName>
        <fullName evidence="1">Uncharacterized protein</fullName>
    </submittedName>
</protein>
<dbReference type="EMBL" id="OX596087">
    <property type="protein sequence ID" value="CAN0430587.1"/>
    <property type="molecule type" value="Genomic_DNA"/>
</dbReference>
<proteinExistence type="predicted"/>
<evidence type="ECO:0000313" key="1">
    <source>
        <dbReference type="EMBL" id="CAN0430587.1"/>
    </source>
</evidence>
<evidence type="ECO:0000313" key="2">
    <source>
        <dbReference type="Proteomes" id="UP001162501"/>
    </source>
</evidence>
<accession>A0AC59ZI81</accession>
<reference evidence="1" key="1">
    <citation type="submission" date="2023-05" db="EMBL/GenBank/DDBJ databases">
        <authorList>
            <consortium name="ELIXIR-Norway"/>
        </authorList>
    </citation>
    <scope>NUCLEOTIDE SEQUENCE</scope>
</reference>
<reference evidence="1" key="2">
    <citation type="submission" date="2025-03" db="EMBL/GenBank/DDBJ databases">
        <authorList>
            <consortium name="ELIXIR-Norway"/>
            <consortium name="Elixir Norway"/>
        </authorList>
    </citation>
    <scope>NUCLEOTIDE SEQUENCE</scope>
</reference>
<gene>
    <name evidence="1" type="ORF">MRATA1EN22A_LOCUS18666</name>
</gene>